<name>A0A841TC18_9BACL</name>
<proteinExistence type="predicted"/>
<reference evidence="1 2" key="1">
    <citation type="submission" date="2020-08" db="EMBL/GenBank/DDBJ databases">
        <title>Cohnella phylogeny.</title>
        <authorList>
            <person name="Dunlap C."/>
        </authorList>
    </citation>
    <scope>NUCLEOTIDE SEQUENCE [LARGE SCALE GENOMIC DNA]</scope>
    <source>
        <strain evidence="1 2">DSM 103658</strain>
    </source>
</reference>
<organism evidence="1 2">
    <name type="scientific">Cohnella lubricantis</name>
    <dbReference type="NCBI Taxonomy" id="2163172"/>
    <lineage>
        <taxon>Bacteria</taxon>
        <taxon>Bacillati</taxon>
        <taxon>Bacillota</taxon>
        <taxon>Bacilli</taxon>
        <taxon>Bacillales</taxon>
        <taxon>Paenibacillaceae</taxon>
        <taxon>Cohnella</taxon>
    </lineage>
</organism>
<dbReference type="Proteomes" id="UP000574133">
    <property type="component" value="Unassembled WGS sequence"/>
</dbReference>
<dbReference type="AlphaFoldDB" id="A0A841TC18"/>
<dbReference type="EMBL" id="JACJVN010000024">
    <property type="protein sequence ID" value="MBB6676918.1"/>
    <property type="molecule type" value="Genomic_DNA"/>
</dbReference>
<gene>
    <name evidence="1" type="ORF">H4Q31_06180</name>
</gene>
<comment type="caution">
    <text evidence="1">The sequence shown here is derived from an EMBL/GenBank/DDBJ whole genome shotgun (WGS) entry which is preliminary data.</text>
</comment>
<protein>
    <submittedName>
        <fullName evidence="1">Uncharacterized protein</fullName>
    </submittedName>
</protein>
<keyword evidence="2" id="KW-1185">Reference proteome</keyword>
<accession>A0A841TC18</accession>
<evidence type="ECO:0000313" key="1">
    <source>
        <dbReference type="EMBL" id="MBB6676918.1"/>
    </source>
</evidence>
<sequence>MTNFMKRIVGVKTENQSACCGVEIKEVSEGNAEAISSSCCGTETSATADSACCGTDTSASSASSCCG</sequence>
<evidence type="ECO:0000313" key="2">
    <source>
        <dbReference type="Proteomes" id="UP000574133"/>
    </source>
</evidence>
<dbReference type="RefSeq" id="WP_185178203.1">
    <property type="nucleotide sequence ID" value="NZ_CBCSEP010000008.1"/>
</dbReference>